<dbReference type="InterPro" id="IPR011059">
    <property type="entry name" value="Metal-dep_hydrolase_composite"/>
</dbReference>
<dbReference type="Proteomes" id="UP000291189">
    <property type="component" value="Unassembled WGS sequence"/>
</dbReference>
<keyword evidence="2" id="KW-0378">Hydrolase</keyword>
<proteinExistence type="predicted"/>
<dbReference type="RefSeq" id="WP_129987849.1">
    <property type="nucleotide sequence ID" value="NZ_SDPU01000023.1"/>
</dbReference>
<dbReference type="EMBL" id="SDPU01000023">
    <property type="protein sequence ID" value="RYU11574.1"/>
    <property type="molecule type" value="Genomic_DNA"/>
</dbReference>
<gene>
    <name evidence="2" type="ORF">ETU37_13500</name>
</gene>
<dbReference type="Gene3D" id="3.20.20.140">
    <property type="entry name" value="Metal-dependent hydrolases"/>
    <property type="match status" value="1"/>
</dbReference>
<dbReference type="PANTHER" id="PTHR22642">
    <property type="entry name" value="IMIDAZOLONEPROPIONASE"/>
    <property type="match status" value="1"/>
</dbReference>
<sequence length="553" mass="58177">MTTPLTPQATQRTLLRGGYVHTPGSNSTGPHPTALCVEDGHVVWTGDDDASTHFADGADRVIELDGRLVTPAFVDSHAHLAQTGFAAAGVDLTTPATLHEALDAIAAHARATTDAVVVGHGWDDTTWPEQRPFTREELDRATGGRPAYLARVDEHSAVVSTAFLDVCPDVVHADGYDVTGRVERDAHHVARDGLARLLTPSAREDAILRALRLAAAQGIGMVHELGAPHICPPEDLLVAQSLSRTGALPEVVAYWGELASDGAVQTARELGAVGLAGDLCMDGSLGSWTSALRAPYADHPHDPAHAGHLYVEAEQVTDHVLACTEAGLQAGFHVIGDRAVDAVVAGFEAAATKIGDLAVVRGRHRLEHVEMVAPEHMATLGRLGVTASQQPVFDALWGGGSDMYAQRLGAERAAGMNAFASLNRAGVALAFGSDSPVTPFGPWAAVRAAAWHRTPSERVTVRAAFNAHTRGGWRAAARDEGGVIDLGTPASIAVWDVPGDLVVQTPDARVAAWSTDPRAGVPHLPDLHPDQDLPTCVLTMVHGQVAYEREGAL</sequence>
<dbReference type="InterPro" id="IPR013108">
    <property type="entry name" value="Amidohydro_3"/>
</dbReference>
<dbReference type="GO" id="GO:0016810">
    <property type="term" value="F:hydrolase activity, acting on carbon-nitrogen (but not peptide) bonds"/>
    <property type="evidence" value="ECO:0007669"/>
    <property type="project" value="InterPro"/>
</dbReference>
<reference evidence="2 3" key="1">
    <citation type="submission" date="2019-01" db="EMBL/GenBank/DDBJ databases">
        <title>Nocardioides guangzhouensis sp. nov., an actinobacterium isolated from soil.</title>
        <authorList>
            <person name="Fu Y."/>
            <person name="Cai Y."/>
            <person name="Lin Z."/>
            <person name="Chen P."/>
        </authorList>
    </citation>
    <scope>NUCLEOTIDE SEQUENCE [LARGE SCALE GENOMIC DNA]</scope>
    <source>
        <strain evidence="2 3">NBRC 105384</strain>
    </source>
</reference>
<name>A0A4Q5IZR3_9ACTN</name>
<accession>A0A4Q5IZR3</accession>
<organism evidence="2 3">
    <name type="scientific">Nocardioides iriomotensis</name>
    <dbReference type="NCBI Taxonomy" id="715784"/>
    <lineage>
        <taxon>Bacteria</taxon>
        <taxon>Bacillati</taxon>
        <taxon>Actinomycetota</taxon>
        <taxon>Actinomycetes</taxon>
        <taxon>Propionibacteriales</taxon>
        <taxon>Nocardioidaceae</taxon>
        <taxon>Nocardioides</taxon>
    </lineage>
</organism>
<evidence type="ECO:0000313" key="3">
    <source>
        <dbReference type="Proteomes" id="UP000291189"/>
    </source>
</evidence>
<dbReference type="SUPFAM" id="SSF51338">
    <property type="entry name" value="Composite domain of metallo-dependent hydrolases"/>
    <property type="match status" value="1"/>
</dbReference>
<dbReference type="SUPFAM" id="SSF51556">
    <property type="entry name" value="Metallo-dependent hydrolases"/>
    <property type="match status" value="1"/>
</dbReference>
<dbReference type="Gene3D" id="2.30.40.10">
    <property type="entry name" value="Urease, subunit C, domain 1"/>
    <property type="match status" value="1"/>
</dbReference>
<dbReference type="OrthoDB" id="3173428at2"/>
<dbReference type="PANTHER" id="PTHR22642:SF2">
    <property type="entry name" value="PROTEIN LONG AFTER FAR-RED 3"/>
    <property type="match status" value="1"/>
</dbReference>
<dbReference type="Gene3D" id="3.10.310.70">
    <property type="match status" value="1"/>
</dbReference>
<protein>
    <submittedName>
        <fullName evidence="2">Amidohydrolase</fullName>
    </submittedName>
</protein>
<dbReference type="InterPro" id="IPR032466">
    <property type="entry name" value="Metal_Hydrolase"/>
</dbReference>
<evidence type="ECO:0000259" key="1">
    <source>
        <dbReference type="Pfam" id="PF07969"/>
    </source>
</evidence>
<dbReference type="AlphaFoldDB" id="A0A4Q5IZR3"/>
<comment type="caution">
    <text evidence="2">The sequence shown here is derived from an EMBL/GenBank/DDBJ whole genome shotgun (WGS) entry which is preliminary data.</text>
</comment>
<evidence type="ECO:0000313" key="2">
    <source>
        <dbReference type="EMBL" id="RYU11574.1"/>
    </source>
</evidence>
<keyword evidence="3" id="KW-1185">Reference proteome</keyword>
<feature type="domain" description="Amidohydrolase 3" evidence="1">
    <location>
        <begin position="60"/>
        <end position="547"/>
    </location>
</feature>
<dbReference type="Pfam" id="PF07969">
    <property type="entry name" value="Amidohydro_3"/>
    <property type="match status" value="1"/>
</dbReference>